<dbReference type="RefSeq" id="WP_120176284.1">
    <property type="nucleotide sequence ID" value="NZ_AP018786.1"/>
</dbReference>
<reference evidence="8 9" key="1">
    <citation type="journal article" date="2018" name="Int. J. Syst. Evol. Microbiol.">
        <title>Mesosutterella multiformis gen. nov., sp. nov., a member of the family Sutterellaceae and Sutterella megalosphaeroides sp. nov., isolated from human faeces.</title>
        <authorList>
            <person name="Sakamoto M."/>
            <person name="Ikeyama N."/>
            <person name="Kunihiro T."/>
            <person name="Iino T."/>
            <person name="Yuki M."/>
            <person name="Ohkuma M."/>
        </authorList>
    </citation>
    <scope>NUCLEOTIDE SEQUENCE [LARGE SCALE GENOMIC DNA]</scope>
    <source>
        <strain evidence="8 9">6FBBBH3</strain>
    </source>
</reference>
<organism evidence="8 9">
    <name type="scientific">Sutterella megalosphaeroides</name>
    <dbReference type="NCBI Taxonomy" id="2494234"/>
    <lineage>
        <taxon>Bacteria</taxon>
        <taxon>Pseudomonadati</taxon>
        <taxon>Pseudomonadota</taxon>
        <taxon>Betaproteobacteria</taxon>
        <taxon>Burkholderiales</taxon>
        <taxon>Sutterellaceae</taxon>
        <taxon>Sutterella</taxon>
    </lineage>
</organism>
<dbReference type="Gene3D" id="3.30.1450.10">
    <property type="match status" value="1"/>
</dbReference>
<dbReference type="GO" id="GO:0030674">
    <property type="term" value="F:protein-macromolecule adaptor activity"/>
    <property type="evidence" value="ECO:0007669"/>
    <property type="project" value="TreeGrafter"/>
</dbReference>
<proteinExistence type="inferred from homology"/>
<keyword evidence="9" id="KW-1185">Reference proteome</keyword>
<dbReference type="GO" id="GO:1990063">
    <property type="term" value="C:Bam protein complex"/>
    <property type="evidence" value="ECO:0007669"/>
    <property type="project" value="TreeGrafter"/>
</dbReference>
<evidence type="ECO:0000313" key="8">
    <source>
        <dbReference type="EMBL" id="BBF22589.1"/>
    </source>
</evidence>
<name>A0A2Z6I877_9BURK</name>
<gene>
    <name evidence="4" type="primary">bamE</name>
    <name evidence="8" type="ORF">SUTMEG_04800</name>
</gene>
<evidence type="ECO:0000259" key="7">
    <source>
        <dbReference type="Pfam" id="PF04355"/>
    </source>
</evidence>
<dbReference type="HAMAP" id="MF_00925">
    <property type="entry name" value="OM_assembly_BamE"/>
    <property type="match status" value="1"/>
</dbReference>
<dbReference type="GO" id="GO:0051205">
    <property type="term" value="P:protein insertion into membrane"/>
    <property type="evidence" value="ECO:0007669"/>
    <property type="project" value="UniProtKB-UniRule"/>
</dbReference>
<feature type="domain" description="Outer membrane protein assembly factor BamE" evidence="7">
    <location>
        <begin position="50"/>
        <end position="117"/>
    </location>
</feature>
<dbReference type="PANTHER" id="PTHR37482:SF1">
    <property type="entry name" value="OUTER MEMBRANE PROTEIN ASSEMBLY FACTOR BAME"/>
    <property type="match status" value="1"/>
</dbReference>
<dbReference type="Pfam" id="PF04355">
    <property type="entry name" value="BamE"/>
    <property type="match status" value="1"/>
</dbReference>
<sequence>MFTRQLLLAVAGLATAASLTGCYTMADAWENPNDYVPYYLRPYKADVHQGNLVTSDMVLQLEKGMSDAQVQFLLGVPLVRDQFHPNRWDYVYFLQRGNGDRQLRRLTVFFDEERRLDHWISDPMPNEEQADQLILGNIDTFVPEAPKAQTEENAPADAASTPAP</sequence>
<evidence type="ECO:0000256" key="5">
    <source>
        <dbReference type="SAM" id="MobiDB-lite"/>
    </source>
</evidence>
<dbReference type="PROSITE" id="PS51257">
    <property type="entry name" value="PROKAR_LIPOPROTEIN"/>
    <property type="match status" value="1"/>
</dbReference>
<dbReference type="PANTHER" id="PTHR37482">
    <property type="entry name" value="OUTER MEMBRANE PROTEIN ASSEMBLY FACTOR BAME"/>
    <property type="match status" value="1"/>
</dbReference>
<dbReference type="OrthoDB" id="9808250at2"/>
<comment type="function">
    <text evidence="4">Part of the outer membrane protein assembly complex, which is involved in assembly and insertion of beta-barrel proteins into the outer membrane.</text>
</comment>
<keyword evidence="3 4" id="KW-0998">Cell outer membrane</keyword>
<evidence type="ECO:0000256" key="4">
    <source>
        <dbReference type="HAMAP-Rule" id="MF_00925"/>
    </source>
</evidence>
<feature type="signal peptide" evidence="6">
    <location>
        <begin position="1"/>
        <end position="28"/>
    </location>
</feature>
<dbReference type="InterPro" id="IPR007450">
    <property type="entry name" value="BamE_dom"/>
</dbReference>
<dbReference type="InterPro" id="IPR037873">
    <property type="entry name" value="BamE-like"/>
</dbReference>
<keyword evidence="4" id="KW-0564">Palmitate</keyword>
<comment type="subcellular location">
    <subcellularLocation>
        <location evidence="4">Cell outer membrane</location>
        <topology evidence="4">Lipid-anchor</topology>
    </subcellularLocation>
</comment>
<feature type="region of interest" description="Disordered" evidence="5">
    <location>
        <begin position="142"/>
        <end position="164"/>
    </location>
</feature>
<dbReference type="Proteomes" id="UP000271003">
    <property type="component" value="Chromosome"/>
</dbReference>
<evidence type="ECO:0000313" key="9">
    <source>
        <dbReference type="Proteomes" id="UP000271003"/>
    </source>
</evidence>
<dbReference type="KEGG" id="sutt:SUTMEG_04800"/>
<dbReference type="GO" id="GO:0043165">
    <property type="term" value="P:Gram-negative-bacterium-type cell outer membrane assembly"/>
    <property type="evidence" value="ECO:0007669"/>
    <property type="project" value="UniProtKB-UniRule"/>
</dbReference>
<comment type="subunit">
    <text evidence="4">Part of the Bam complex.</text>
</comment>
<evidence type="ECO:0000256" key="6">
    <source>
        <dbReference type="SAM" id="SignalP"/>
    </source>
</evidence>
<evidence type="ECO:0000256" key="2">
    <source>
        <dbReference type="ARBA" id="ARBA00023136"/>
    </source>
</evidence>
<keyword evidence="1 4" id="KW-0732">Signal</keyword>
<protein>
    <recommendedName>
        <fullName evidence="4">Outer membrane protein assembly factor BamE</fullName>
    </recommendedName>
</protein>
<accession>A0A2Z6I877</accession>
<feature type="chain" id="PRO_5016470513" description="Outer membrane protein assembly factor BamE" evidence="6">
    <location>
        <begin position="29"/>
        <end position="164"/>
    </location>
</feature>
<keyword evidence="4" id="KW-0449">Lipoprotein</keyword>
<dbReference type="InterPro" id="IPR026592">
    <property type="entry name" value="BamE"/>
</dbReference>
<evidence type="ECO:0000256" key="3">
    <source>
        <dbReference type="ARBA" id="ARBA00023237"/>
    </source>
</evidence>
<keyword evidence="2 4" id="KW-0472">Membrane</keyword>
<comment type="similarity">
    <text evidence="4">Belongs to the BamE family.</text>
</comment>
<dbReference type="AlphaFoldDB" id="A0A2Z6I877"/>
<evidence type="ECO:0000256" key="1">
    <source>
        <dbReference type="ARBA" id="ARBA00022729"/>
    </source>
</evidence>
<dbReference type="EMBL" id="AP018786">
    <property type="protein sequence ID" value="BBF22589.1"/>
    <property type="molecule type" value="Genomic_DNA"/>
</dbReference>